<keyword evidence="7 9" id="KW-1133">Transmembrane helix</keyword>
<keyword evidence="8 9" id="KW-0472">Membrane</keyword>
<dbReference type="EMBL" id="ATLK01000001">
    <property type="protein sequence ID" value="KFF30757.1"/>
    <property type="molecule type" value="Genomic_DNA"/>
</dbReference>
<dbReference type="PROSITE" id="PS50928">
    <property type="entry name" value="ABC_TM1"/>
    <property type="match status" value="1"/>
</dbReference>
<keyword evidence="12" id="KW-1185">Reference proteome</keyword>
<dbReference type="Proteomes" id="UP000028730">
    <property type="component" value="Unassembled WGS sequence"/>
</dbReference>
<dbReference type="STRING" id="1341695.BBOMB_0064"/>
<feature type="transmembrane region" description="Helical" evidence="9">
    <location>
        <begin position="68"/>
        <end position="86"/>
    </location>
</feature>
<dbReference type="SUPFAM" id="SSF161098">
    <property type="entry name" value="MetI-like"/>
    <property type="match status" value="1"/>
</dbReference>
<dbReference type="InterPro" id="IPR043429">
    <property type="entry name" value="ArtM/GltK/GlnP/TcyL/YhdX-like"/>
</dbReference>
<evidence type="ECO:0000256" key="7">
    <source>
        <dbReference type="ARBA" id="ARBA00022989"/>
    </source>
</evidence>
<organism evidence="11 12">
    <name type="scientific">Bifidobacterium bombi DSM 19703</name>
    <dbReference type="NCBI Taxonomy" id="1341695"/>
    <lineage>
        <taxon>Bacteria</taxon>
        <taxon>Bacillati</taxon>
        <taxon>Actinomycetota</taxon>
        <taxon>Actinomycetes</taxon>
        <taxon>Bifidobacteriales</taxon>
        <taxon>Bifidobacteriaceae</taxon>
        <taxon>Bifidobacterium</taxon>
    </lineage>
</organism>
<accession>A0A086BP93</accession>
<evidence type="ECO:0000256" key="3">
    <source>
        <dbReference type="ARBA" id="ARBA00022448"/>
    </source>
</evidence>
<feature type="domain" description="ABC transmembrane type-1" evidence="10">
    <location>
        <begin position="26"/>
        <end position="216"/>
    </location>
</feature>
<evidence type="ECO:0000256" key="2">
    <source>
        <dbReference type="ARBA" id="ARBA00010072"/>
    </source>
</evidence>
<dbReference type="RefSeq" id="WP_081867180.1">
    <property type="nucleotide sequence ID" value="NZ_ATLK01000001.1"/>
</dbReference>
<keyword evidence="6" id="KW-0029">Amino-acid transport</keyword>
<dbReference type="OrthoDB" id="3181282at2"/>
<comment type="similarity">
    <text evidence="2">Belongs to the binding-protein-dependent transport system permease family. HisMQ subfamily.</text>
</comment>
<keyword evidence="3 9" id="KW-0813">Transport</keyword>
<proteinExistence type="inferred from homology"/>
<dbReference type="GO" id="GO:0022857">
    <property type="term" value="F:transmembrane transporter activity"/>
    <property type="evidence" value="ECO:0007669"/>
    <property type="project" value="InterPro"/>
</dbReference>
<name>A0A086BP93_9BIFI</name>
<gene>
    <name evidence="11" type="ORF">BBOMB_0064</name>
</gene>
<evidence type="ECO:0000256" key="4">
    <source>
        <dbReference type="ARBA" id="ARBA00022475"/>
    </source>
</evidence>
<evidence type="ECO:0000256" key="6">
    <source>
        <dbReference type="ARBA" id="ARBA00022970"/>
    </source>
</evidence>
<dbReference type="CDD" id="cd06261">
    <property type="entry name" value="TM_PBP2"/>
    <property type="match status" value="1"/>
</dbReference>
<evidence type="ECO:0000256" key="1">
    <source>
        <dbReference type="ARBA" id="ARBA00004651"/>
    </source>
</evidence>
<evidence type="ECO:0000256" key="5">
    <source>
        <dbReference type="ARBA" id="ARBA00022692"/>
    </source>
</evidence>
<dbReference type="InterPro" id="IPR010065">
    <property type="entry name" value="AA_ABC_transptr_permease_3TM"/>
</dbReference>
<keyword evidence="5 9" id="KW-0812">Transmembrane</keyword>
<evidence type="ECO:0000313" key="11">
    <source>
        <dbReference type="EMBL" id="KFF30757.1"/>
    </source>
</evidence>
<comment type="caution">
    <text evidence="11">The sequence shown here is derived from an EMBL/GenBank/DDBJ whole genome shotgun (WGS) entry which is preliminary data.</text>
</comment>
<dbReference type="GO" id="GO:0043190">
    <property type="term" value="C:ATP-binding cassette (ABC) transporter complex"/>
    <property type="evidence" value="ECO:0007669"/>
    <property type="project" value="InterPro"/>
</dbReference>
<comment type="subcellular location">
    <subcellularLocation>
        <location evidence="1 9">Cell membrane</location>
        <topology evidence="1 9">Multi-pass membrane protein</topology>
    </subcellularLocation>
</comment>
<evidence type="ECO:0000256" key="8">
    <source>
        <dbReference type="ARBA" id="ARBA00023136"/>
    </source>
</evidence>
<dbReference type="AlphaFoldDB" id="A0A086BP93"/>
<dbReference type="Pfam" id="PF00528">
    <property type="entry name" value="BPD_transp_1"/>
    <property type="match status" value="1"/>
</dbReference>
<sequence length="227" mass="24377">MNSTRTEWGSILYLLQHYGSEYVASYAVALRIGVVSFFAALVLATVLTVLRVSPIAPLRSVVSGYVEVFRNIPTLCLLIFIVFALPQVGVTLDYEPCVTVTLILVGSAFACDNLRSGINSIDVGQIEAARSLGLPFRHVMGSIVLPQALRAVVQPMTTLFISLVISSSTGALVPLAHVELTGLVNKINDQEALGIPTFIVAALFYVCTGLVIAGIGRFLEKKVVILR</sequence>
<evidence type="ECO:0000259" key="10">
    <source>
        <dbReference type="PROSITE" id="PS50928"/>
    </source>
</evidence>
<reference evidence="11 12" key="1">
    <citation type="journal article" date="2014" name="Appl. Environ. Microbiol.">
        <title>Genomic encyclopedia of type strains of the genus Bifidobacterium.</title>
        <authorList>
            <person name="Milani C."/>
            <person name="Lugli G.A."/>
            <person name="Duranti S."/>
            <person name="Turroni F."/>
            <person name="Bottacini F."/>
            <person name="Mangifesta M."/>
            <person name="Sanchez B."/>
            <person name="Viappiani A."/>
            <person name="Mancabelli L."/>
            <person name="Taminiau B."/>
            <person name="Delcenserie V."/>
            <person name="Barrangou R."/>
            <person name="Margolles A."/>
            <person name="van Sinderen D."/>
            <person name="Ventura M."/>
        </authorList>
    </citation>
    <scope>NUCLEOTIDE SEQUENCE [LARGE SCALE GENOMIC DNA]</scope>
    <source>
        <strain evidence="11 12">DSM 19703</strain>
    </source>
</reference>
<dbReference type="NCBIfam" id="TIGR01726">
    <property type="entry name" value="HEQRo_perm_3TM"/>
    <property type="match status" value="1"/>
</dbReference>
<feature type="transmembrane region" description="Helical" evidence="9">
    <location>
        <begin position="23"/>
        <end position="47"/>
    </location>
</feature>
<evidence type="ECO:0000313" key="12">
    <source>
        <dbReference type="Proteomes" id="UP000028730"/>
    </source>
</evidence>
<evidence type="ECO:0000256" key="9">
    <source>
        <dbReference type="RuleBase" id="RU363032"/>
    </source>
</evidence>
<protein>
    <submittedName>
        <fullName evidence="11">Polar amino acid ABC transporter, permease protein</fullName>
    </submittedName>
</protein>
<dbReference type="InterPro" id="IPR000515">
    <property type="entry name" value="MetI-like"/>
</dbReference>
<dbReference type="Gene3D" id="1.10.3720.10">
    <property type="entry name" value="MetI-like"/>
    <property type="match status" value="1"/>
</dbReference>
<feature type="transmembrane region" description="Helical" evidence="9">
    <location>
        <begin position="198"/>
        <end position="219"/>
    </location>
</feature>
<dbReference type="InterPro" id="IPR035906">
    <property type="entry name" value="MetI-like_sf"/>
</dbReference>
<dbReference type="PANTHER" id="PTHR30614">
    <property type="entry name" value="MEMBRANE COMPONENT OF AMINO ACID ABC TRANSPORTER"/>
    <property type="match status" value="1"/>
</dbReference>
<dbReference type="GO" id="GO:0006865">
    <property type="term" value="P:amino acid transport"/>
    <property type="evidence" value="ECO:0007669"/>
    <property type="project" value="UniProtKB-KW"/>
</dbReference>
<keyword evidence="4" id="KW-1003">Cell membrane</keyword>
<feature type="transmembrane region" description="Helical" evidence="9">
    <location>
        <begin position="159"/>
        <end position="178"/>
    </location>
</feature>
<dbReference type="eggNOG" id="COG0765">
    <property type="taxonomic scope" value="Bacteria"/>
</dbReference>
<dbReference type="PANTHER" id="PTHR30614:SF37">
    <property type="entry name" value="AMINO-ACID ABC TRANSPORTER PERMEASE PROTEIN YHDX-RELATED"/>
    <property type="match status" value="1"/>
</dbReference>